<evidence type="ECO:0000313" key="3">
    <source>
        <dbReference type="Proteomes" id="UP000501253"/>
    </source>
</evidence>
<feature type="domain" description="Polymerase beta nucleotidyltransferase" evidence="1">
    <location>
        <begin position="27"/>
        <end position="98"/>
    </location>
</feature>
<dbReference type="AlphaFoldDB" id="A0A6H1WQE1"/>
<accession>A0A6H1WQE1</accession>
<name>A0A6H1WQE1_9BACT</name>
<dbReference type="PANTHER" id="PTHR43449">
    <property type="entry name" value="NUCLEOTIDYLTRANSFERASE"/>
    <property type="match status" value="1"/>
</dbReference>
<dbReference type="KEGG" id="tmai:FVE67_00485"/>
<proteinExistence type="predicted"/>
<protein>
    <submittedName>
        <fullName evidence="2">Nucleotidyltransferase domain-containing protein</fullName>
    </submittedName>
</protein>
<keyword evidence="2" id="KW-0808">Transferase</keyword>
<organism evidence="2 3">
    <name type="scientific">Thermosulfurimonas marina</name>
    <dbReference type="NCBI Taxonomy" id="2047767"/>
    <lineage>
        <taxon>Bacteria</taxon>
        <taxon>Pseudomonadati</taxon>
        <taxon>Thermodesulfobacteriota</taxon>
        <taxon>Thermodesulfobacteria</taxon>
        <taxon>Thermodesulfobacteriales</taxon>
        <taxon>Thermodesulfobacteriaceae</taxon>
        <taxon>Thermosulfurimonas</taxon>
    </lineage>
</organism>
<dbReference type="SUPFAM" id="SSF81301">
    <property type="entry name" value="Nucleotidyltransferase"/>
    <property type="match status" value="1"/>
</dbReference>
<gene>
    <name evidence="2" type="ORF">FVE67_00485</name>
</gene>
<dbReference type="CDD" id="cd05403">
    <property type="entry name" value="NT_KNTase_like"/>
    <property type="match status" value="1"/>
</dbReference>
<dbReference type="Proteomes" id="UP000501253">
    <property type="component" value="Chromosome"/>
</dbReference>
<dbReference type="InterPro" id="IPR043519">
    <property type="entry name" value="NT_sf"/>
</dbReference>
<dbReference type="PANTHER" id="PTHR43449:SF1">
    <property type="entry name" value="POLYMERASE BETA NUCLEOTIDYLTRANSFERASE DOMAIN-CONTAINING PROTEIN"/>
    <property type="match status" value="1"/>
</dbReference>
<evidence type="ECO:0000259" key="1">
    <source>
        <dbReference type="Pfam" id="PF18765"/>
    </source>
</evidence>
<sequence>MVAPREIQNVEDLREFLRRFVLGRRVRIYLFGSRARGDSTETSDVDLALEGPPEEVRRLLVELSEICEESCLPQKVDLVDLNLVEESFRQRVRKEGILWAP</sequence>
<reference evidence="2 3" key="1">
    <citation type="submission" date="2019-08" db="EMBL/GenBank/DDBJ databases">
        <title>Complete genome sequence of Thermosulfurimonas marina SU872T, an anaerobic thermophilic chemolithoautotrophic bacterium isolated from a shallow marine hydrothermal vent.</title>
        <authorList>
            <person name="Allioux M."/>
            <person name="Jebbar M."/>
            <person name="Slobodkina G."/>
            <person name="Slobodkin A."/>
            <person name="Moalic Y."/>
            <person name="Frolova A."/>
            <person name="Shao Z."/>
            <person name="Alain K."/>
        </authorList>
    </citation>
    <scope>NUCLEOTIDE SEQUENCE [LARGE SCALE GENOMIC DNA]</scope>
    <source>
        <strain evidence="2 3">SU872</strain>
    </source>
</reference>
<keyword evidence="3" id="KW-1185">Reference proteome</keyword>
<dbReference type="RefSeq" id="WP_168718722.1">
    <property type="nucleotide sequence ID" value="NZ_CP042909.1"/>
</dbReference>
<dbReference type="Gene3D" id="3.30.460.10">
    <property type="entry name" value="Beta Polymerase, domain 2"/>
    <property type="match status" value="1"/>
</dbReference>
<dbReference type="GO" id="GO:0016740">
    <property type="term" value="F:transferase activity"/>
    <property type="evidence" value="ECO:0007669"/>
    <property type="project" value="UniProtKB-KW"/>
</dbReference>
<dbReference type="InterPro" id="IPR041633">
    <property type="entry name" value="Polbeta"/>
</dbReference>
<dbReference type="EMBL" id="CP042909">
    <property type="protein sequence ID" value="QJA05356.1"/>
    <property type="molecule type" value="Genomic_DNA"/>
</dbReference>
<evidence type="ECO:0000313" key="2">
    <source>
        <dbReference type="EMBL" id="QJA05356.1"/>
    </source>
</evidence>
<dbReference type="Pfam" id="PF18765">
    <property type="entry name" value="Polbeta"/>
    <property type="match status" value="1"/>
</dbReference>